<dbReference type="Proteomes" id="UP000523007">
    <property type="component" value="Unassembled WGS sequence"/>
</dbReference>
<evidence type="ECO:0000313" key="2">
    <source>
        <dbReference type="Proteomes" id="UP000523007"/>
    </source>
</evidence>
<comment type="caution">
    <text evidence="1">The sequence shown here is derived from an EMBL/GenBank/DDBJ whole genome shotgun (WGS) entry which is preliminary data.</text>
</comment>
<proteinExistence type="predicted"/>
<dbReference type="AlphaFoldDB" id="A0A7W7W4P4"/>
<gene>
    <name evidence="1" type="ORF">F4561_005212</name>
</gene>
<evidence type="ECO:0000313" key="1">
    <source>
        <dbReference type="EMBL" id="MBB4934392.1"/>
    </source>
</evidence>
<reference evidence="1 2" key="1">
    <citation type="submission" date="2020-08" db="EMBL/GenBank/DDBJ databases">
        <title>Sequencing the genomes of 1000 actinobacteria strains.</title>
        <authorList>
            <person name="Klenk H.-P."/>
        </authorList>
    </citation>
    <scope>NUCLEOTIDE SEQUENCE [LARGE SCALE GENOMIC DNA]</scope>
    <source>
        <strain evidence="1 2">DSM 102030</strain>
    </source>
</reference>
<keyword evidence="2" id="KW-1185">Reference proteome</keyword>
<name>A0A7W7W4P4_9ACTN</name>
<accession>A0A7W7W4P4</accession>
<sequence>MTVEKRDAIWAPHVLGLAWTSTEQETTERADARRMVLRLANRHQCQGLRCVSEHVCGCGSSCEPWAHWRDRADAQMVLAMLGLE</sequence>
<protein>
    <submittedName>
        <fullName evidence="1">Uncharacterized protein</fullName>
    </submittedName>
</protein>
<organism evidence="1 2">
    <name type="scientific">Lipingzhangella halophila</name>
    <dbReference type="NCBI Taxonomy" id="1783352"/>
    <lineage>
        <taxon>Bacteria</taxon>
        <taxon>Bacillati</taxon>
        <taxon>Actinomycetota</taxon>
        <taxon>Actinomycetes</taxon>
        <taxon>Streptosporangiales</taxon>
        <taxon>Nocardiopsidaceae</taxon>
        <taxon>Lipingzhangella</taxon>
    </lineage>
</organism>
<dbReference type="EMBL" id="JACHJT010000001">
    <property type="protein sequence ID" value="MBB4934392.1"/>
    <property type="molecule type" value="Genomic_DNA"/>
</dbReference>